<evidence type="ECO:0000313" key="2">
    <source>
        <dbReference type="EMBL" id="CAH1264789.1"/>
    </source>
</evidence>
<reference evidence="2" key="1">
    <citation type="submission" date="2022-01" db="EMBL/GenBank/DDBJ databases">
        <authorList>
            <person name="Braso-Vives M."/>
        </authorList>
    </citation>
    <scope>NUCLEOTIDE SEQUENCE</scope>
</reference>
<feature type="region of interest" description="Disordered" evidence="1">
    <location>
        <begin position="1"/>
        <end position="76"/>
    </location>
</feature>
<organism evidence="2 3">
    <name type="scientific">Branchiostoma lanceolatum</name>
    <name type="common">Common lancelet</name>
    <name type="synonym">Amphioxus lanceolatum</name>
    <dbReference type="NCBI Taxonomy" id="7740"/>
    <lineage>
        <taxon>Eukaryota</taxon>
        <taxon>Metazoa</taxon>
        <taxon>Chordata</taxon>
        <taxon>Cephalochordata</taxon>
        <taxon>Leptocardii</taxon>
        <taxon>Amphioxiformes</taxon>
        <taxon>Branchiostomatidae</taxon>
        <taxon>Branchiostoma</taxon>
    </lineage>
</organism>
<keyword evidence="3" id="KW-1185">Reference proteome</keyword>
<protein>
    <submittedName>
        <fullName evidence="2">Hypp3062 protein</fullName>
    </submittedName>
</protein>
<dbReference type="EMBL" id="OV696690">
    <property type="protein sequence ID" value="CAH1264789.1"/>
    <property type="molecule type" value="Genomic_DNA"/>
</dbReference>
<name>A0A8J9ZYW5_BRALA</name>
<evidence type="ECO:0000256" key="1">
    <source>
        <dbReference type="SAM" id="MobiDB-lite"/>
    </source>
</evidence>
<sequence>MMSYIDPPEARSCSSISTAGRASPVLSQPTGCYGRPDPQIVHVRVSPPQSTVNLAEGATPQDSEGGEQRKEQPALPHKWQLTPKDEKMQALFNFNETAIPLKNEFFPADESSSEKLELLYGNKKVSPCCEKCSSPCCCCCVVQ</sequence>
<accession>A0A8J9ZYW5</accession>
<dbReference type="Proteomes" id="UP000838412">
    <property type="component" value="Chromosome 5"/>
</dbReference>
<evidence type="ECO:0000313" key="3">
    <source>
        <dbReference type="Proteomes" id="UP000838412"/>
    </source>
</evidence>
<gene>
    <name evidence="2" type="primary">Hypp3062</name>
    <name evidence="2" type="ORF">BLAG_LOCUS19015</name>
</gene>
<feature type="compositionally biased region" description="Polar residues" evidence="1">
    <location>
        <begin position="12"/>
        <end position="30"/>
    </location>
</feature>
<dbReference type="OrthoDB" id="10037560at2759"/>
<proteinExistence type="predicted"/>
<dbReference type="AlphaFoldDB" id="A0A8J9ZYW5"/>